<evidence type="ECO:0000256" key="1">
    <source>
        <dbReference type="ARBA" id="ARBA00022723"/>
    </source>
</evidence>
<dbReference type="InterPro" id="IPR054429">
    <property type="entry name" value="Znf-CCCH_Muscleblind-like"/>
</dbReference>
<sequence length="245" mass="27005">MANVVNMNSLLNGKDSRWLQLEVCREFQRNKCSRQDTECKFAHPPANVEVQNGKVTACYDSIKGRCNRDKPPCKYFHPPQHLKDQLLINGRNHLALKNALMQQMGIAPGQPVISGQVPAVATNPYLTGIPANSYSPYYTTGHLVPTLLGPDPTAVASQLGPVVPQTVQVAQQKIPRSDRLEQFSGMVPFKRPAAEKSGIPVYQPGATAYQQLMQPYVPVSSPTNPPKSPNRNPKPDKVCYSFIIC</sequence>
<dbReference type="Gene3D" id="3.30.1370.210">
    <property type="match status" value="1"/>
</dbReference>
<evidence type="ECO:0000259" key="7">
    <source>
        <dbReference type="PROSITE" id="PS50103"/>
    </source>
</evidence>
<evidence type="ECO:0000256" key="5">
    <source>
        <dbReference type="ARBA" id="ARBA00038226"/>
    </source>
</evidence>
<evidence type="ECO:0000313" key="8">
    <source>
        <dbReference type="Proteomes" id="UP001652661"/>
    </source>
</evidence>
<dbReference type="PANTHER" id="PTHR12675">
    <property type="entry name" value="MUSCLEBLIND-LIKE PROTEIN"/>
    <property type="match status" value="1"/>
</dbReference>
<dbReference type="Pfam" id="PF22628">
    <property type="entry name" value="zf-CCCH_10"/>
    <property type="match status" value="1"/>
</dbReference>
<feature type="zinc finger region" description="C3H1-type" evidence="6">
    <location>
        <begin position="52"/>
        <end position="80"/>
    </location>
</feature>
<evidence type="ECO:0000256" key="3">
    <source>
        <dbReference type="ARBA" id="ARBA00022771"/>
    </source>
</evidence>
<reference evidence="9" key="2">
    <citation type="submission" date="2025-08" db="UniProtKB">
        <authorList>
            <consortium name="RefSeq"/>
        </authorList>
    </citation>
    <scope>IDENTIFICATION</scope>
    <source>
        <strain evidence="9">14028-0561.14</strain>
        <tissue evidence="9">Whole fly</tissue>
    </source>
</reference>
<dbReference type="RefSeq" id="XP_070140100.1">
    <property type="nucleotide sequence ID" value="XM_070283999.1"/>
</dbReference>
<keyword evidence="8" id="KW-1185">Reference proteome</keyword>
<proteinExistence type="inferred from homology"/>
<evidence type="ECO:0000256" key="2">
    <source>
        <dbReference type="ARBA" id="ARBA00022737"/>
    </source>
</evidence>
<accession>A0ABM4GBK6</accession>
<dbReference type="InterPro" id="IPR000571">
    <property type="entry name" value="Znf_CCCH"/>
</dbReference>
<keyword evidence="1 6" id="KW-0479">Metal-binding</keyword>
<keyword evidence="4 6" id="KW-0862">Zinc</keyword>
<feature type="zinc finger region" description="C3H1-type" evidence="6">
    <location>
        <begin position="18"/>
        <end position="46"/>
    </location>
</feature>
<keyword evidence="3 6" id="KW-0863">Zinc-finger</keyword>
<name>A0ABM4GBK6_DROKI</name>
<feature type="domain" description="C3H1-type" evidence="7">
    <location>
        <begin position="52"/>
        <end position="80"/>
    </location>
</feature>
<organism evidence="8 9">
    <name type="scientific">Drosophila kikkawai</name>
    <name type="common">Fruit fly</name>
    <dbReference type="NCBI Taxonomy" id="30033"/>
    <lineage>
        <taxon>Eukaryota</taxon>
        <taxon>Metazoa</taxon>
        <taxon>Ecdysozoa</taxon>
        <taxon>Arthropoda</taxon>
        <taxon>Hexapoda</taxon>
        <taxon>Insecta</taxon>
        <taxon>Pterygota</taxon>
        <taxon>Neoptera</taxon>
        <taxon>Endopterygota</taxon>
        <taxon>Diptera</taxon>
        <taxon>Brachycera</taxon>
        <taxon>Muscomorpha</taxon>
        <taxon>Ephydroidea</taxon>
        <taxon>Drosophilidae</taxon>
        <taxon>Drosophila</taxon>
        <taxon>Sophophora</taxon>
    </lineage>
</organism>
<gene>
    <name evidence="9" type="primary">mbl</name>
</gene>
<comment type="similarity">
    <text evidence="5">Belongs to the muscleblind family.</text>
</comment>
<evidence type="ECO:0000256" key="4">
    <source>
        <dbReference type="ARBA" id="ARBA00022833"/>
    </source>
</evidence>
<dbReference type="PANTHER" id="PTHR12675:SF12">
    <property type="entry name" value="PROTEIN MUSCLEBLIND"/>
    <property type="match status" value="1"/>
</dbReference>
<feature type="domain" description="C3H1-type" evidence="7">
    <location>
        <begin position="18"/>
        <end position="46"/>
    </location>
</feature>
<dbReference type="Proteomes" id="UP001652661">
    <property type="component" value="Chromosome 2R"/>
</dbReference>
<keyword evidence="2" id="KW-0677">Repeat</keyword>
<protein>
    <submittedName>
        <fullName evidence="9">Protein muscleblind isoform X12</fullName>
    </submittedName>
</protein>
<dbReference type="SMART" id="SM00356">
    <property type="entry name" value="ZnF_C3H1"/>
    <property type="match status" value="2"/>
</dbReference>
<dbReference type="PROSITE" id="PS50103">
    <property type="entry name" value="ZF_C3H1"/>
    <property type="match status" value="2"/>
</dbReference>
<dbReference type="GeneID" id="108078073"/>
<evidence type="ECO:0000313" key="9">
    <source>
        <dbReference type="RefSeq" id="XP_070140100.1"/>
    </source>
</evidence>
<reference evidence="8" key="1">
    <citation type="submission" date="2025-05" db="UniProtKB">
        <authorList>
            <consortium name="RefSeq"/>
        </authorList>
    </citation>
    <scope>NUCLEOTIDE SEQUENCE [LARGE SCALE GENOMIC DNA]</scope>
    <source>
        <strain evidence="8">14028-0561.14</strain>
    </source>
</reference>
<evidence type="ECO:0000256" key="6">
    <source>
        <dbReference type="PROSITE-ProRule" id="PRU00723"/>
    </source>
</evidence>